<evidence type="ECO:0000313" key="6">
    <source>
        <dbReference type="Proteomes" id="UP001530315"/>
    </source>
</evidence>
<evidence type="ECO:0008006" key="7">
    <source>
        <dbReference type="Google" id="ProtNLM"/>
    </source>
</evidence>
<feature type="region of interest" description="Disordered" evidence="2">
    <location>
        <begin position="311"/>
        <end position="334"/>
    </location>
</feature>
<proteinExistence type="predicted"/>
<name>A0ABD3MM58_9STRA</name>
<sequence length="1652" mass="180533">MRLSSTSAENKTDDESIGLRIGVDMGTTTTVAAAEKRPIEPNILGRMRAKDVVGDDAAIALKGETASKMIRKSIAATSAECSVGDGGARGVFPTPLKGKESASPMDRKRGIIGGGGNFLAGLKKTVGVIGKDFPSLLKSSSSLKRDGDVFEQADDGSAAPTANEAIGSSIISPLPTPDNLKGAEVFAGGGMKTPNMAGPLKKNSFLASLSKGKGFGETISKDNSNAETPTTTLSLESLSKNNLGALKGKSDNSSTTLKKSFFESLSKGKLGGMKSKGGPLPLPPPLKGMQISSGTNAGTGLPFMKKSIISNKDGDEPGTASTAPNIVGKSGPGFGERGPLPFLKKSLFNSSPAKGNELLDDGEFQSKINSFGGSFPTPLKRVVSMDTKSSGGSFLAGLKKSGGALNDGNVSMKGIVFDGMKRTGGTLPPPPPPPLKGMQVSRPGVGKELVFKKQSVTTENVFGIQNGAKSSDKKAMTVPVTDILTIGFQQPLNVRLQGAAPIENIRVESVTEGTPDELKHSSERDVFTDNNNIVSNDIINSESSIGEEEQERLNEEAQLMTEQLGQERLAAYIEQKRITAEQKQILEAARLEQERLAAEADHLRQEIERLKQDNLAEAARLKAERMEHERLSALIEQERSSAKQIQREKEAAWLEEEMQEEPERSRQAIMMDLTGNEISEYYDGDVTLPSSQTMSMFGPEEDEGITSLTTMSLADAKEEPSWRISSSILGDGVMVEDALTFPLLHIGNRIQSSAYGTTHECFLFQSIEAGGGDSNRDNVAAKVFDDGNIRFSITPCIAKRPWSMPELNATVPAQVLALERQQRYYDAIEEDTRQSMPEPWELDDKAAKIRRHYETEIHIFQKFERRREFLSEQRRRIRQQEEAERERGSAKIIGDPSIDGVEDGNLIAVPKFLGVYPDDGSGGPNSDDAISEYGATGADVWGKSLSDLGGSHEWLVYEGRFESVVTLLDAMEMKDLYKNDGVYHHLCGIQRAMNLPETYDFGDVLDVICRSLLEDLVFLSSCNVVHRDLRPGNILCDSENKRLRLANFGNALDLDPPRVGLENDSLELDAPGSIANTLAADVYSVAFIICRLLFDVPDAVLNQQLTGAGFDLDLWFQQTLAAAGSNLMGFSDALNYLSERRGLWGLLKTAIRPNPLRKKITADSLRQFNEVLELKNGNIKWTEERAQKIAREESYLEYVLNLAFGNVGGLPFTIETTAEAGRDSKYEIPSPSYRDEDGFDITRVPYTLQPRTKTSVSVLSKLSKEADQSSPRFKPSDEFATNAPLVSESGDYTDITRLKFTPMRKSLLTDMLVSYANKRPASNFQQQRMEASSRENYYDTTAYFGNISPQRSEQNAFEAVIQSSYITPGGRPSADSMEIVQIFAPAGKLGVEVDTPESGGPAYVSSISDNSPLLGRIFLGDRIVAVDNMDVQSLVADDVSKILLVKSTNSRRLISILRNNFEGVVRPLYPPNGSAGAQAQAALANDKRFEEVEQWLMSYLPQLNKEDAVNYCKCLIDDGFDSLDMLAELLDDDIYFMKKAHKRVMSRKLSNMAAPDEQILPARKVYTVDEALGVAARKGIEATIAEEKRLASEARPVANKAKVGQKNKADKKQIVVSEARSKVKEEEWLRKYAAKKAEVERNMKGNEGSRLK</sequence>
<evidence type="ECO:0000259" key="4">
    <source>
        <dbReference type="PROSITE" id="PS50106"/>
    </source>
</evidence>
<evidence type="ECO:0000256" key="2">
    <source>
        <dbReference type="SAM" id="MobiDB-lite"/>
    </source>
</evidence>
<dbReference type="EMBL" id="JALLAZ020001814">
    <property type="protein sequence ID" value="KAL3763041.1"/>
    <property type="molecule type" value="Genomic_DNA"/>
</dbReference>
<evidence type="ECO:0000313" key="5">
    <source>
        <dbReference type="EMBL" id="KAL3763041.1"/>
    </source>
</evidence>
<comment type="caution">
    <text evidence="5">The sequence shown here is derived from an EMBL/GenBank/DDBJ whole genome shotgun (WGS) entry which is preliminary data.</text>
</comment>
<dbReference type="SUPFAM" id="SSF50156">
    <property type="entry name" value="PDZ domain-like"/>
    <property type="match status" value="1"/>
</dbReference>
<evidence type="ECO:0000256" key="1">
    <source>
        <dbReference type="SAM" id="Coils"/>
    </source>
</evidence>
<feature type="domain" description="Protein kinase" evidence="3">
    <location>
        <begin position="744"/>
        <end position="1172"/>
    </location>
</feature>
<dbReference type="InterPro" id="IPR011009">
    <property type="entry name" value="Kinase-like_dom_sf"/>
</dbReference>
<dbReference type="InterPro" id="IPR000719">
    <property type="entry name" value="Prot_kinase_dom"/>
</dbReference>
<keyword evidence="1" id="KW-0175">Coiled coil</keyword>
<evidence type="ECO:0000259" key="3">
    <source>
        <dbReference type="PROSITE" id="PS50011"/>
    </source>
</evidence>
<dbReference type="Pfam" id="PF00069">
    <property type="entry name" value="Pkinase"/>
    <property type="match status" value="1"/>
</dbReference>
<dbReference type="InterPro" id="IPR001478">
    <property type="entry name" value="PDZ"/>
</dbReference>
<accession>A0ABD3MM58</accession>
<feature type="coiled-coil region" evidence="1">
    <location>
        <begin position="586"/>
        <end position="648"/>
    </location>
</feature>
<dbReference type="InterPro" id="IPR008266">
    <property type="entry name" value="Tyr_kinase_AS"/>
</dbReference>
<dbReference type="PANTHER" id="PTHR38909:SF1">
    <property type="entry name" value="G PROTEIN GAMMA DOMAIN-CONTAINING PROTEIN"/>
    <property type="match status" value="1"/>
</dbReference>
<dbReference type="PROSITE" id="PS00109">
    <property type="entry name" value="PROTEIN_KINASE_TYR"/>
    <property type="match status" value="1"/>
</dbReference>
<dbReference type="PROSITE" id="PS50011">
    <property type="entry name" value="PROTEIN_KINASE_DOM"/>
    <property type="match status" value="1"/>
</dbReference>
<dbReference type="SUPFAM" id="SSF56112">
    <property type="entry name" value="Protein kinase-like (PK-like)"/>
    <property type="match status" value="1"/>
</dbReference>
<protein>
    <recommendedName>
        <fullName evidence="7">Non-specific serine/threonine protein kinase</fullName>
    </recommendedName>
</protein>
<dbReference type="SMART" id="SM00228">
    <property type="entry name" value="PDZ"/>
    <property type="match status" value="1"/>
</dbReference>
<feature type="domain" description="PDZ" evidence="4">
    <location>
        <begin position="1378"/>
        <end position="1443"/>
    </location>
</feature>
<gene>
    <name evidence="5" type="ORF">ACHAW5_000438</name>
</gene>
<reference evidence="5 6" key="1">
    <citation type="submission" date="2024-10" db="EMBL/GenBank/DDBJ databases">
        <title>Updated reference genomes for cyclostephanoid diatoms.</title>
        <authorList>
            <person name="Roberts W.R."/>
            <person name="Alverson A.J."/>
        </authorList>
    </citation>
    <scope>NUCLEOTIDE SEQUENCE [LARGE SCALE GENOMIC DNA]</scope>
    <source>
        <strain evidence="5 6">AJA276-08</strain>
    </source>
</reference>
<dbReference type="Proteomes" id="UP001530315">
    <property type="component" value="Unassembled WGS sequence"/>
</dbReference>
<feature type="coiled-coil region" evidence="1">
    <location>
        <begin position="860"/>
        <end position="887"/>
    </location>
</feature>
<organism evidence="5 6">
    <name type="scientific">Stephanodiscus triporus</name>
    <dbReference type="NCBI Taxonomy" id="2934178"/>
    <lineage>
        <taxon>Eukaryota</taxon>
        <taxon>Sar</taxon>
        <taxon>Stramenopiles</taxon>
        <taxon>Ochrophyta</taxon>
        <taxon>Bacillariophyta</taxon>
        <taxon>Coscinodiscophyceae</taxon>
        <taxon>Thalassiosirophycidae</taxon>
        <taxon>Stephanodiscales</taxon>
        <taxon>Stephanodiscaceae</taxon>
        <taxon>Stephanodiscus</taxon>
    </lineage>
</organism>
<dbReference type="PROSITE" id="PS50106">
    <property type="entry name" value="PDZ"/>
    <property type="match status" value="1"/>
</dbReference>
<dbReference type="PANTHER" id="PTHR38909">
    <property type="entry name" value="G PROTEIN GAMMA DOMAIN-CONTAINING PROTEIN"/>
    <property type="match status" value="1"/>
</dbReference>
<dbReference type="InterPro" id="IPR036034">
    <property type="entry name" value="PDZ_sf"/>
</dbReference>
<dbReference type="Gene3D" id="1.10.510.10">
    <property type="entry name" value="Transferase(Phosphotransferase) domain 1"/>
    <property type="match status" value="1"/>
</dbReference>
<keyword evidence="6" id="KW-1185">Reference proteome</keyword>
<dbReference type="Gene3D" id="2.30.42.10">
    <property type="match status" value="1"/>
</dbReference>